<feature type="region of interest" description="Disordered" evidence="9">
    <location>
        <begin position="106"/>
        <end position="161"/>
    </location>
</feature>
<keyword evidence="7 8" id="KW-0539">Nucleus</keyword>
<dbReference type="InterPro" id="IPR032068">
    <property type="entry name" value="FOXO_KIX-bd"/>
</dbReference>
<dbReference type="EMBL" id="VZTO01007046">
    <property type="protein sequence ID" value="NXT20364.1"/>
    <property type="molecule type" value="Genomic_DNA"/>
</dbReference>
<accession>A0A7L3ALW3</accession>
<dbReference type="GO" id="GO:0005737">
    <property type="term" value="C:cytoplasm"/>
    <property type="evidence" value="ECO:0007669"/>
    <property type="project" value="UniProtKB-SubCell"/>
</dbReference>
<dbReference type="GO" id="GO:0005634">
    <property type="term" value="C:nucleus"/>
    <property type="evidence" value="ECO:0007669"/>
    <property type="project" value="UniProtKB-SubCell"/>
</dbReference>
<dbReference type="Proteomes" id="UP000536260">
    <property type="component" value="Unassembled WGS sequence"/>
</dbReference>
<feature type="compositionally biased region" description="Low complexity" evidence="9">
    <location>
        <begin position="1"/>
        <end position="12"/>
    </location>
</feature>
<dbReference type="Pfam" id="PF16675">
    <property type="entry name" value="FOXO_KIX_bdg"/>
    <property type="match status" value="1"/>
</dbReference>
<evidence type="ECO:0000256" key="7">
    <source>
        <dbReference type="ARBA" id="ARBA00023242"/>
    </source>
</evidence>
<feature type="region of interest" description="Disordered" evidence="9">
    <location>
        <begin position="1"/>
        <end position="87"/>
    </location>
</feature>
<dbReference type="CDD" id="cd20062">
    <property type="entry name" value="FH_FOXO4"/>
    <property type="match status" value="1"/>
</dbReference>
<dbReference type="Pfam" id="PF16676">
    <property type="entry name" value="FOXO-TAD"/>
    <property type="match status" value="1"/>
</dbReference>
<evidence type="ECO:0000313" key="11">
    <source>
        <dbReference type="EMBL" id="NXT20364.1"/>
    </source>
</evidence>
<feature type="non-terminal residue" evidence="11">
    <location>
        <position position="639"/>
    </location>
</feature>
<dbReference type="SMART" id="SM00339">
    <property type="entry name" value="FH"/>
    <property type="match status" value="1"/>
</dbReference>
<keyword evidence="4" id="KW-0805">Transcription regulation</keyword>
<keyword evidence="3" id="KW-0963">Cytoplasm</keyword>
<evidence type="ECO:0000256" key="8">
    <source>
        <dbReference type="PROSITE-ProRule" id="PRU00089"/>
    </source>
</evidence>
<dbReference type="PROSITE" id="PS00658">
    <property type="entry name" value="FORK_HEAD_2"/>
    <property type="match status" value="1"/>
</dbReference>
<dbReference type="Pfam" id="PF00250">
    <property type="entry name" value="Forkhead"/>
    <property type="match status" value="1"/>
</dbReference>
<evidence type="ECO:0000256" key="9">
    <source>
        <dbReference type="SAM" id="MobiDB-lite"/>
    </source>
</evidence>
<dbReference type="SUPFAM" id="SSF46785">
    <property type="entry name" value="Winged helix' DNA-binding domain"/>
    <property type="match status" value="1"/>
</dbReference>
<protein>
    <submittedName>
        <fullName evidence="11">FOXO4 protein</fullName>
    </submittedName>
</protein>
<feature type="region of interest" description="Disordered" evidence="9">
    <location>
        <begin position="258"/>
        <end position="344"/>
    </location>
</feature>
<dbReference type="PRINTS" id="PR00053">
    <property type="entry name" value="FORKHEAD"/>
</dbReference>
<feature type="compositionally biased region" description="Polar residues" evidence="9">
    <location>
        <begin position="303"/>
        <end position="313"/>
    </location>
</feature>
<evidence type="ECO:0000256" key="2">
    <source>
        <dbReference type="ARBA" id="ARBA00004496"/>
    </source>
</evidence>
<dbReference type="PANTHER" id="PTHR45767:SF3">
    <property type="entry name" value="FORKHEAD BOX PROTEIN O4"/>
    <property type="match status" value="1"/>
</dbReference>
<comment type="subcellular location">
    <subcellularLocation>
        <location evidence="2">Cytoplasm</location>
    </subcellularLocation>
    <subcellularLocation>
        <location evidence="1 8">Nucleus</location>
    </subcellularLocation>
</comment>
<evidence type="ECO:0000313" key="12">
    <source>
        <dbReference type="Proteomes" id="UP000536260"/>
    </source>
</evidence>
<feature type="DNA-binding region" description="Fork-head" evidence="8">
    <location>
        <begin position="183"/>
        <end position="277"/>
    </location>
</feature>
<evidence type="ECO:0000259" key="10">
    <source>
        <dbReference type="PROSITE" id="PS50039"/>
    </source>
</evidence>
<evidence type="ECO:0000256" key="4">
    <source>
        <dbReference type="ARBA" id="ARBA00023015"/>
    </source>
</evidence>
<gene>
    <name evidence="11" type="primary">Foxo4</name>
    <name evidence="11" type="ORF">SYRPAR_R10908</name>
</gene>
<name>A0A7L3ALW3_9AVES</name>
<evidence type="ECO:0000256" key="1">
    <source>
        <dbReference type="ARBA" id="ARBA00004123"/>
    </source>
</evidence>
<dbReference type="InterPro" id="IPR032067">
    <property type="entry name" value="FOXO-TAD"/>
</dbReference>
<feature type="compositionally biased region" description="Polar residues" evidence="9">
    <location>
        <begin position="500"/>
        <end position="519"/>
    </location>
</feature>
<dbReference type="AlphaFoldDB" id="A0A7L3ALW3"/>
<evidence type="ECO:0000256" key="6">
    <source>
        <dbReference type="ARBA" id="ARBA00023163"/>
    </source>
</evidence>
<dbReference type="InterPro" id="IPR036390">
    <property type="entry name" value="WH_DNA-bd_sf"/>
</dbReference>
<dbReference type="InterPro" id="IPR047409">
    <property type="entry name" value="FH_FOXO4"/>
</dbReference>
<feature type="compositionally biased region" description="Basic residues" evidence="9">
    <location>
        <begin position="287"/>
        <end position="298"/>
    </location>
</feature>
<feature type="compositionally biased region" description="Low complexity" evidence="9">
    <location>
        <begin position="42"/>
        <end position="53"/>
    </location>
</feature>
<dbReference type="GO" id="GO:0000981">
    <property type="term" value="F:DNA-binding transcription factor activity, RNA polymerase II-specific"/>
    <property type="evidence" value="ECO:0007669"/>
    <property type="project" value="TreeGrafter"/>
</dbReference>
<dbReference type="InterPro" id="IPR036388">
    <property type="entry name" value="WH-like_DNA-bd_sf"/>
</dbReference>
<dbReference type="PROSITE" id="PS50039">
    <property type="entry name" value="FORK_HEAD_3"/>
    <property type="match status" value="1"/>
</dbReference>
<reference evidence="11 12" key="1">
    <citation type="submission" date="2019-09" db="EMBL/GenBank/DDBJ databases">
        <title>Bird 10,000 Genomes (B10K) Project - Family phase.</title>
        <authorList>
            <person name="Zhang G."/>
        </authorList>
    </citation>
    <scope>NUCLEOTIDE SEQUENCE [LARGE SCALE GENOMIC DNA]</scope>
    <source>
        <strain evidence="11">B10K-DU-003-42</strain>
        <tissue evidence="11">Mixed tissue sample</tissue>
    </source>
</reference>
<dbReference type="PANTHER" id="PTHR45767">
    <property type="entry name" value="FORKHEAD BOX PROTEIN O"/>
    <property type="match status" value="1"/>
</dbReference>
<dbReference type="FunFam" id="1.10.10.10:FF:000032">
    <property type="entry name" value="Forkhead box protein O4"/>
    <property type="match status" value="1"/>
</dbReference>
<feature type="domain" description="Fork-head" evidence="10">
    <location>
        <begin position="183"/>
        <end position="277"/>
    </location>
</feature>
<evidence type="ECO:0000256" key="5">
    <source>
        <dbReference type="ARBA" id="ARBA00023125"/>
    </source>
</evidence>
<dbReference type="Gene3D" id="1.10.10.10">
    <property type="entry name" value="Winged helix-like DNA-binding domain superfamily/Winged helix DNA-binding domain"/>
    <property type="match status" value="1"/>
</dbReference>
<evidence type="ECO:0000256" key="3">
    <source>
        <dbReference type="ARBA" id="ARBA00022490"/>
    </source>
</evidence>
<feature type="non-terminal residue" evidence="11">
    <location>
        <position position="1"/>
    </location>
</feature>
<comment type="caution">
    <text evidence="11">The sequence shown here is derived from an EMBL/GenBank/DDBJ whole genome shotgun (WGS) entry which is preliminary data.</text>
</comment>
<feature type="compositionally biased region" description="Low complexity" evidence="9">
    <location>
        <begin position="140"/>
        <end position="151"/>
    </location>
</feature>
<organism evidence="11 12">
    <name type="scientific">Syrrhaptes paradoxus</name>
    <name type="common">Pallas's sandgrouse</name>
    <dbReference type="NCBI Taxonomy" id="302527"/>
    <lineage>
        <taxon>Eukaryota</taxon>
        <taxon>Metazoa</taxon>
        <taxon>Chordata</taxon>
        <taxon>Craniata</taxon>
        <taxon>Vertebrata</taxon>
        <taxon>Euteleostomi</taxon>
        <taxon>Archelosauria</taxon>
        <taxon>Archosauria</taxon>
        <taxon>Dinosauria</taxon>
        <taxon>Saurischia</taxon>
        <taxon>Theropoda</taxon>
        <taxon>Coelurosauria</taxon>
        <taxon>Aves</taxon>
        <taxon>Neognathae</taxon>
        <taxon>Neoaves</taxon>
        <taxon>Columbimorphae</taxon>
        <taxon>Pterocliformes</taxon>
        <taxon>Pteroclidae</taxon>
        <taxon>Syrrhaptes</taxon>
    </lineage>
</organism>
<proteinExistence type="predicted"/>
<dbReference type="GO" id="GO:0000978">
    <property type="term" value="F:RNA polymerase II cis-regulatory region sequence-specific DNA binding"/>
    <property type="evidence" value="ECO:0007669"/>
    <property type="project" value="TreeGrafter"/>
</dbReference>
<dbReference type="InterPro" id="IPR001766">
    <property type="entry name" value="Fork_head_dom"/>
</dbReference>
<feature type="region of interest" description="Disordered" evidence="9">
    <location>
        <begin position="500"/>
        <end position="528"/>
    </location>
</feature>
<keyword evidence="12" id="KW-1185">Reference proteome</keyword>
<keyword evidence="6" id="KW-0804">Transcription</keyword>
<dbReference type="InterPro" id="IPR030456">
    <property type="entry name" value="TF_fork_head_CS_2"/>
</dbReference>
<keyword evidence="5 8" id="KW-0238">DNA-binding</keyword>
<sequence>AAMAEGDGAVAAPDIDPDFEPQSRPRSCTWPLPRPELPVTPAEAGGAAGTAEEGAGGAAAGAGRAEGARAGGAAARKGGSRRNAWGNHGSELVAVLRRAAMAEGDGAVAAPDIDPDFEPQSRPRSCTWPLPRPELPVTPAEAGGAAGTAEEGAGGAAAGAGRAEGARAGGAAARKGGSRRNAWGNQSYAELISQAIESAPEKRLTLAQIYEWMVRSVPYFKDKGDSNSSAGWKNSIRHNLSLHSKFIKVHNEATGKSSWWMLNPEGGKSGKAPRRRAASMDNSSKLAKVRGKASKKKPPLQSAPESTADSPGSQFPKWPGSPSSRSNEDSDVWNTFRPRTSSNASTISARLSPILTEQDDLHDEELLPSLVYSSASSNVPPTVTEELELIDGLNLMSPSSSVLSTQQSALSGHIQRDASFSLRSPNAAGQTTTFGNSLFNPVDISLQSSVSHFSAPQTLEALLTPGSPPPRDVMMTQVDPVLPQTGSRMSSRTLLLLGGQATQSKMSSGNSRGKPTEQQAEPAGASVLPSTLPIVTSQNTASISSLKAPVPATTAQPVQLGSSLLLSSASPPPLGLNQDRLPIDLDIDMYMENLECDMDYIINSELMDGEGLDFNFEPVLSTPSYPSTSQASNHTWVPS</sequence>